<organism evidence="3">
    <name type="scientific">marine metagenome</name>
    <dbReference type="NCBI Taxonomy" id="408172"/>
    <lineage>
        <taxon>unclassified sequences</taxon>
        <taxon>metagenomes</taxon>
        <taxon>ecological metagenomes</taxon>
    </lineage>
</organism>
<proteinExistence type="predicted"/>
<dbReference type="PANTHER" id="PTHR11808:SF80">
    <property type="entry name" value="CYSTATHIONINE GAMMA-LYASE"/>
    <property type="match status" value="1"/>
</dbReference>
<dbReference type="GO" id="GO:0016846">
    <property type="term" value="F:carbon-sulfur lyase activity"/>
    <property type="evidence" value="ECO:0007669"/>
    <property type="project" value="TreeGrafter"/>
</dbReference>
<dbReference type="Gene3D" id="3.90.1150.10">
    <property type="entry name" value="Aspartate Aminotransferase, domain 1"/>
    <property type="match status" value="1"/>
</dbReference>
<dbReference type="EMBL" id="UINC01228525">
    <property type="protein sequence ID" value="SVE59872.1"/>
    <property type="molecule type" value="Genomic_DNA"/>
</dbReference>
<dbReference type="GO" id="GO:0009086">
    <property type="term" value="P:methionine biosynthetic process"/>
    <property type="evidence" value="ECO:0007669"/>
    <property type="project" value="UniProtKB-ARBA"/>
</dbReference>
<comment type="cofactor">
    <cofactor evidence="1">
        <name>pyridoxal 5'-phosphate</name>
        <dbReference type="ChEBI" id="CHEBI:597326"/>
    </cofactor>
</comment>
<reference evidence="3" key="1">
    <citation type="submission" date="2018-05" db="EMBL/GenBank/DDBJ databases">
        <authorList>
            <person name="Lanie J.A."/>
            <person name="Ng W.-L."/>
            <person name="Kazmierczak K.M."/>
            <person name="Andrzejewski T.M."/>
            <person name="Davidsen T.M."/>
            <person name="Wayne K.J."/>
            <person name="Tettelin H."/>
            <person name="Glass J.I."/>
            <person name="Rusch D."/>
            <person name="Podicherti R."/>
            <person name="Tsui H.-C.T."/>
            <person name="Winkler M.E."/>
        </authorList>
    </citation>
    <scope>NUCLEOTIDE SEQUENCE</scope>
</reference>
<evidence type="ECO:0000256" key="1">
    <source>
        <dbReference type="ARBA" id="ARBA00001933"/>
    </source>
</evidence>
<sequence>WVFLKGLETLSLRMREHCRNAQLVAEWLSQQADIKNIYFPGLPDHPQHELAKAQQSGFGGIVSFELEGGKSAAWRFIDGTKFFSITANLGDTKSTITHPASTTHSRLSDDERRAVGINDALIRLSIGLEDIEDIKKDLDKGLMACQSKN</sequence>
<dbReference type="GO" id="GO:0030170">
    <property type="term" value="F:pyridoxal phosphate binding"/>
    <property type="evidence" value="ECO:0007669"/>
    <property type="project" value="InterPro"/>
</dbReference>
<dbReference type="InterPro" id="IPR015424">
    <property type="entry name" value="PyrdxlP-dep_Trfase"/>
</dbReference>
<keyword evidence="2" id="KW-0663">Pyridoxal phosphate</keyword>
<evidence type="ECO:0000313" key="3">
    <source>
        <dbReference type="EMBL" id="SVE59872.1"/>
    </source>
</evidence>
<dbReference type="Pfam" id="PF01053">
    <property type="entry name" value="Cys_Met_Meta_PP"/>
    <property type="match status" value="1"/>
</dbReference>
<evidence type="ECO:0008006" key="4">
    <source>
        <dbReference type="Google" id="ProtNLM"/>
    </source>
</evidence>
<dbReference type="GO" id="GO:0019346">
    <property type="term" value="P:transsulfuration"/>
    <property type="evidence" value="ECO:0007669"/>
    <property type="project" value="InterPro"/>
</dbReference>
<gene>
    <name evidence="3" type="ORF">METZ01_LOCUS512726</name>
</gene>
<dbReference type="GO" id="GO:0005737">
    <property type="term" value="C:cytoplasm"/>
    <property type="evidence" value="ECO:0007669"/>
    <property type="project" value="TreeGrafter"/>
</dbReference>
<name>A0A383ESC9_9ZZZZ</name>
<dbReference type="PANTHER" id="PTHR11808">
    <property type="entry name" value="TRANS-SULFURATION ENZYME FAMILY MEMBER"/>
    <property type="match status" value="1"/>
</dbReference>
<dbReference type="InterPro" id="IPR000277">
    <property type="entry name" value="Cys/Met-Metab_PyrdxlP-dep_enz"/>
</dbReference>
<dbReference type="SUPFAM" id="SSF53383">
    <property type="entry name" value="PLP-dependent transferases"/>
    <property type="match status" value="1"/>
</dbReference>
<accession>A0A383ESC9</accession>
<dbReference type="AlphaFoldDB" id="A0A383ESC9"/>
<evidence type="ECO:0000256" key="2">
    <source>
        <dbReference type="ARBA" id="ARBA00022898"/>
    </source>
</evidence>
<feature type="non-terminal residue" evidence="3">
    <location>
        <position position="1"/>
    </location>
</feature>
<dbReference type="FunFam" id="3.90.1150.10:FF:000033">
    <property type="entry name" value="Cystathionine gamma-synthase"/>
    <property type="match status" value="1"/>
</dbReference>
<dbReference type="InterPro" id="IPR015422">
    <property type="entry name" value="PyrdxlP-dep_Trfase_small"/>
</dbReference>
<protein>
    <recommendedName>
        <fullName evidence="4">O-succinylhomoserine sulfhydrylase</fullName>
    </recommendedName>
</protein>